<evidence type="ECO:0000313" key="3">
    <source>
        <dbReference type="Proteomes" id="UP001215280"/>
    </source>
</evidence>
<protein>
    <recommendedName>
        <fullName evidence="4">F-box domain-containing protein</fullName>
    </recommendedName>
</protein>
<name>A0AAD7MS40_9AGAR</name>
<dbReference type="AlphaFoldDB" id="A0AAD7MS40"/>
<dbReference type="Proteomes" id="UP001215280">
    <property type="component" value="Unassembled WGS sequence"/>
</dbReference>
<dbReference type="Gene3D" id="3.80.10.10">
    <property type="entry name" value="Ribonuclease Inhibitor"/>
    <property type="match status" value="1"/>
</dbReference>
<evidence type="ECO:0000256" key="1">
    <source>
        <dbReference type="SAM" id="MobiDB-lite"/>
    </source>
</evidence>
<dbReference type="SUPFAM" id="SSF52047">
    <property type="entry name" value="RNI-like"/>
    <property type="match status" value="1"/>
</dbReference>
<reference evidence="2" key="1">
    <citation type="submission" date="2023-03" db="EMBL/GenBank/DDBJ databases">
        <title>Massive genome expansion in bonnet fungi (Mycena s.s.) driven by repeated elements and novel gene families across ecological guilds.</title>
        <authorList>
            <consortium name="Lawrence Berkeley National Laboratory"/>
            <person name="Harder C.B."/>
            <person name="Miyauchi S."/>
            <person name="Viragh M."/>
            <person name="Kuo A."/>
            <person name="Thoen E."/>
            <person name="Andreopoulos B."/>
            <person name="Lu D."/>
            <person name="Skrede I."/>
            <person name="Drula E."/>
            <person name="Henrissat B."/>
            <person name="Morin E."/>
            <person name="Kohler A."/>
            <person name="Barry K."/>
            <person name="LaButti K."/>
            <person name="Morin E."/>
            <person name="Salamov A."/>
            <person name="Lipzen A."/>
            <person name="Mereny Z."/>
            <person name="Hegedus B."/>
            <person name="Baldrian P."/>
            <person name="Stursova M."/>
            <person name="Weitz H."/>
            <person name="Taylor A."/>
            <person name="Grigoriev I.V."/>
            <person name="Nagy L.G."/>
            <person name="Martin F."/>
            <person name="Kauserud H."/>
        </authorList>
    </citation>
    <scope>NUCLEOTIDE SEQUENCE</scope>
    <source>
        <strain evidence="2">CBHHK188m</strain>
    </source>
</reference>
<organism evidence="2 3">
    <name type="scientific">Mycena maculata</name>
    <dbReference type="NCBI Taxonomy" id="230809"/>
    <lineage>
        <taxon>Eukaryota</taxon>
        <taxon>Fungi</taxon>
        <taxon>Dikarya</taxon>
        <taxon>Basidiomycota</taxon>
        <taxon>Agaricomycotina</taxon>
        <taxon>Agaricomycetes</taxon>
        <taxon>Agaricomycetidae</taxon>
        <taxon>Agaricales</taxon>
        <taxon>Marasmiineae</taxon>
        <taxon>Mycenaceae</taxon>
        <taxon>Mycena</taxon>
    </lineage>
</organism>
<sequence>MTMESPFKDILHTNAVPSDADCQTIRDFLVGPREEMAALTDEIAALRALLDERTSKRAVLDEFVAAHLALVSPVRRLPADIIRDIFVASLPSGQNSTIAEQDAPLLLCHICRAWRSLALSTPRLWASLHIVAPPNVRMISLNDTVNSWLSRSGVLPLAISVAVSPTSRHIPDISMLHTLIAFSLRWEHIKFTFPTYESLSPLASLSPTDVPILRTAAISCFSQHRAMTEWNNVGFLVTPSVHSACIGVKNAPLSSIPLRWERLRQLSFRGSGVSIPADLALDILQKCPLLETFSVAVTRGNAGTRCYMHHLQNLYVFNYNESDFFEHLVAPKLVCLQSMGYGFQVKCTPILSSSPPLESLSLSIVSTQSLLEALSLVPSLRRLLLSAEPLSRGKADPLFISSLNQAEAGAVICPNLEHIELLDFSQMSEQALLEFIQTRAKPGPTMPLSAARVCFARAKQIDIIPPLQPLISAGFKISLEYPPQGPAPAYSPSQARERNGADWAPFAGGKPW</sequence>
<keyword evidence="3" id="KW-1185">Reference proteome</keyword>
<evidence type="ECO:0000313" key="2">
    <source>
        <dbReference type="EMBL" id="KAJ7730696.1"/>
    </source>
</evidence>
<dbReference type="EMBL" id="JARJLG010000188">
    <property type="protein sequence ID" value="KAJ7730696.1"/>
    <property type="molecule type" value="Genomic_DNA"/>
</dbReference>
<accession>A0AAD7MS40</accession>
<gene>
    <name evidence="2" type="ORF">DFH07DRAFT_162242</name>
</gene>
<comment type="caution">
    <text evidence="2">The sequence shown here is derived from an EMBL/GenBank/DDBJ whole genome shotgun (WGS) entry which is preliminary data.</text>
</comment>
<feature type="region of interest" description="Disordered" evidence="1">
    <location>
        <begin position="486"/>
        <end position="512"/>
    </location>
</feature>
<dbReference type="InterPro" id="IPR032675">
    <property type="entry name" value="LRR_dom_sf"/>
</dbReference>
<proteinExistence type="predicted"/>
<evidence type="ECO:0008006" key="4">
    <source>
        <dbReference type="Google" id="ProtNLM"/>
    </source>
</evidence>